<evidence type="ECO:0000313" key="1">
    <source>
        <dbReference type="EMBL" id="EJW92843.1"/>
    </source>
</evidence>
<gene>
    <name evidence="1" type="ORF">EVA_19050</name>
</gene>
<dbReference type="Gene3D" id="2.40.128.350">
    <property type="match status" value="1"/>
</dbReference>
<sequence length="182" mass="19910">PAMKGMQTIPSFTIRGLKFSMGADHVITFNQQPFSSSVTVGGEEKTITGTSFIGTYSMADHTLSLTAVFKYGKMPLEMTYTIKSYYVKPVSGGISVSVGGAYAYDNKSVTYQVRRYKDGGVEKVDVEMPTYSLEGTIMGDLTLGSYVVKGLTYDETRGGFYRDYKDDGLSFHFTAMQGGTKT</sequence>
<proteinExistence type="predicted"/>
<protein>
    <submittedName>
        <fullName evidence="1">Uncharacterized protein</fullName>
    </submittedName>
</protein>
<organism evidence="1">
    <name type="scientific">gut metagenome</name>
    <dbReference type="NCBI Taxonomy" id="749906"/>
    <lineage>
        <taxon>unclassified sequences</taxon>
        <taxon>metagenomes</taxon>
        <taxon>organismal metagenomes</taxon>
    </lineage>
</organism>
<accession>J9FEJ9</accession>
<dbReference type="EMBL" id="AMCI01007304">
    <property type="protein sequence ID" value="EJW92843.1"/>
    <property type="molecule type" value="Genomic_DNA"/>
</dbReference>
<name>J9FEJ9_9ZZZZ</name>
<reference evidence="1" key="1">
    <citation type="journal article" date="2012" name="PLoS ONE">
        <title>Gene sets for utilization of primary and secondary nutrition supplies in the distal gut of endangered iberian lynx.</title>
        <authorList>
            <person name="Alcaide M."/>
            <person name="Messina E."/>
            <person name="Richter M."/>
            <person name="Bargiela R."/>
            <person name="Peplies J."/>
            <person name="Huws S.A."/>
            <person name="Newbold C.J."/>
            <person name="Golyshin P.N."/>
            <person name="Simon M.A."/>
            <person name="Lopez G."/>
            <person name="Yakimov M.M."/>
            <person name="Ferrer M."/>
        </authorList>
    </citation>
    <scope>NUCLEOTIDE SEQUENCE</scope>
</reference>
<feature type="non-terminal residue" evidence="1">
    <location>
        <position position="182"/>
    </location>
</feature>
<feature type="non-terminal residue" evidence="1">
    <location>
        <position position="1"/>
    </location>
</feature>
<comment type="caution">
    <text evidence="1">The sequence shown here is derived from an EMBL/GenBank/DDBJ whole genome shotgun (WGS) entry which is preliminary data.</text>
</comment>
<dbReference type="AlphaFoldDB" id="J9FEJ9"/>